<proteinExistence type="predicted"/>
<dbReference type="AlphaFoldDB" id="A0A095USW8"/>
<keyword evidence="2" id="KW-1185">Reference proteome</keyword>
<dbReference type="EMBL" id="ARXV01000003">
    <property type="protein sequence ID" value="KGD65595.1"/>
    <property type="molecule type" value="Genomic_DNA"/>
</dbReference>
<dbReference type="Gene3D" id="3.60.21.70">
    <property type="entry name" value="PhoD-like phosphatase"/>
    <property type="match status" value="1"/>
</dbReference>
<evidence type="ECO:0000313" key="2">
    <source>
        <dbReference type="Proteomes" id="UP000029444"/>
    </source>
</evidence>
<accession>A0A095USW8</accession>
<dbReference type="InterPro" id="IPR029052">
    <property type="entry name" value="Metallo-depent_PP-like"/>
</dbReference>
<protein>
    <recommendedName>
        <fullName evidence="3">PhoD-like phosphatase metallophosphatase domain-containing protein</fullName>
    </recommendedName>
</protein>
<organism evidence="1 2">
    <name type="scientific">Alcanivorax nanhaiticus</name>
    <dbReference type="NCBI Taxonomy" id="1177154"/>
    <lineage>
        <taxon>Bacteria</taxon>
        <taxon>Pseudomonadati</taxon>
        <taxon>Pseudomonadota</taxon>
        <taxon>Gammaproteobacteria</taxon>
        <taxon>Oceanospirillales</taxon>
        <taxon>Alcanivoracaceae</taxon>
        <taxon>Alcanivorax</taxon>
    </lineage>
</organism>
<dbReference type="Proteomes" id="UP000029444">
    <property type="component" value="Unassembled WGS sequence"/>
</dbReference>
<dbReference type="OrthoDB" id="5841699at2"/>
<dbReference type="PATRIC" id="fig|1177154.3.peg.826"/>
<sequence length="488" mass="55199">MTLSLNTSKGMWSLAVLRVSQTTAKVWVGTLFHTLRKPEQACVELIHPDGTRIRKDIVSKDWQRPFRYVYQRFYTTVEFEDLEPGTHYEVEFIRRTDSIYRDIEEWQVLRHGQFDTLPASLPVAGERPFTVALGSCFYAHRDGGQAAGSYRALYERGPQYARPHVTFLTGDQVYLDIGFDSLSFVRSEIRERVADDYAQHWQLLGSILSRGATWMLPDDHEYWNDYPFYDSLIPTLLALKIDDVRQTWTKASEDGVRRIQQSPRVETFSIDELSFCMADLRSYRDDERFLPDADFKKLTNWARGLKGPGVLVIPQPLIVAPNPLERNLLSYRGQYSRLLEALGHSGHDIVVMSGDVHFGRIATTSLGPNGGKLVEVIASPLSNLTFLDGVATSTPELQPGPFPHASVRPSGWSSAPVQCSDASAVSVRNGWLLSAYPRDRTTEHFMTAAFQRNTAGGVSLKVDAWRVRDRDDANLPKRDFATFDVSLT</sequence>
<dbReference type="STRING" id="1177154.Y5S_00819"/>
<comment type="caution">
    <text evidence="1">The sequence shown here is derived from an EMBL/GenBank/DDBJ whole genome shotgun (WGS) entry which is preliminary data.</text>
</comment>
<gene>
    <name evidence="1" type="ORF">Y5S_00819</name>
</gene>
<evidence type="ECO:0008006" key="3">
    <source>
        <dbReference type="Google" id="ProtNLM"/>
    </source>
</evidence>
<dbReference type="RefSeq" id="WP_035230749.1">
    <property type="nucleotide sequence ID" value="NZ_ARXV01000003.1"/>
</dbReference>
<dbReference type="SUPFAM" id="SSF56300">
    <property type="entry name" value="Metallo-dependent phosphatases"/>
    <property type="match status" value="1"/>
</dbReference>
<dbReference type="InterPro" id="IPR038607">
    <property type="entry name" value="PhoD-like_sf"/>
</dbReference>
<reference evidence="1 2" key="1">
    <citation type="submission" date="2012-09" db="EMBL/GenBank/DDBJ databases">
        <title>Genome Sequence of alkane-degrading Bacterium Alcanivorax sp. 19-m-6.</title>
        <authorList>
            <person name="Lai Q."/>
            <person name="Shao Z."/>
        </authorList>
    </citation>
    <scope>NUCLEOTIDE SEQUENCE [LARGE SCALE GENOMIC DNA]</scope>
    <source>
        <strain evidence="1 2">19-m-6</strain>
    </source>
</reference>
<dbReference type="eggNOG" id="COG3540">
    <property type="taxonomic scope" value="Bacteria"/>
</dbReference>
<name>A0A095USW8_9GAMM</name>
<evidence type="ECO:0000313" key="1">
    <source>
        <dbReference type="EMBL" id="KGD65595.1"/>
    </source>
</evidence>